<evidence type="ECO:0000256" key="6">
    <source>
        <dbReference type="ARBA" id="ARBA00023316"/>
    </source>
</evidence>
<comment type="similarity">
    <text evidence="7">Belongs to the transglycosylase MltG family.</text>
</comment>
<accession>A0A2W5WNL4</accession>
<dbReference type="Pfam" id="PF02618">
    <property type="entry name" value="YceG"/>
    <property type="match status" value="1"/>
</dbReference>
<keyword evidence="5 7" id="KW-0456">Lyase</keyword>
<comment type="function">
    <text evidence="7">Functions as a peptidoglycan terminase that cleaves nascent peptidoglycan strands endolytically to terminate their elongation.</text>
</comment>
<evidence type="ECO:0000256" key="8">
    <source>
        <dbReference type="SAM" id="MobiDB-lite"/>
    </source>
</evidence>
<keyword evidence="4 7" id="KW-0472">Membrane</keyword>
<dbReference type="CDD" id="cd08010">
    <property type="entry name" value="MltG_like"/>
    <property type="match status" value="1"/>
</dbReference>
<dbReference type="EMBL" id="QKWH01000007">
    <property type="protein sequence ID" value="PZR52750.1"/>
    <property type="molecule type" value="Genomic_DNA"/>
</dbReference>
<keyword evidence="3 7" id="KW-1133">Transmembrane helix</keyword>
<evidence type="ECO:0000256" key="5">
    <source>
        <dbReference type="ARBA" id="ARBA00023239"/>
    </source>
</evidence>
<comment type="subcellular location">
    <subcellularLocation>
        <location evidence="7">Cell membrane</location>
        <topology evidence="7">Single-pass membrane protein</topology>
    </subcellularLocation>
</comment>
<name>A0A2W5WNL4_9MICO</name>
<evidence type="ECO:0000256" key="4">
    <source>
        <dbReference type="ARBA" id="ARBA00023136"/>
    </source>
</evidence>
<proteinExistence type="inferred from homology"/>
<gene>
    <name evidence="7 9" type="primary">mltG</name>
    <name evidence="9" type="ORF">DNL40_10260</name>
</gene>
<evidence type="ECO:0000256" key="2">
    <source>
        <dbReference type="ARBA" id="ARBA00022692"/>
    </source>
</evidence>
<keyword evidence="2 7" id="KW-0812">Transmembrane</keyword>
<keyword evidence="6 7" id="KW-0961">Cell wall biogenesis/degradation</keyword>
<dbReference type="EC" id="4.2.2.29" evidence="7"/>
<evidence type="ECO:0000256" key="1">
    <source>
        <dbReference type="ARBA" id="ARBA00022475"/>
    </source>
</evidence>
<feature type="transmembrane region" description="Helical" evidence="7">
    <location>
        <begin position="39"/>
        <end position="58"/>
    </location>
</feature>
<dbReference type="AlphaFoldDB" id="A0A2W5WNL4"/>
<dbReference type="InterPro" id="IPR003770">
    <property type="entry name" value="MLTG-like"/>
</dbReference>
<dbReference type="PANTHER" id="PTHR30518">
    <property type="entry name" value="ENDOLYTIC MUREIN TRANSGLYCOSYLASE"/>
    <property type="match status" value="1"/>
</dbReference>
<evidence type="ECO:0000313" key="10">
    <source>
        <dbReference type="Proteomes" id="UP000248783"/>
    </source>
</evidence>
<reference evidence="9 10" key="1">
    <citation type="submission" date="2018-06" db="EMBL/GenBank/DDBJ databases">
        <title>Whole genome sequencing of a novel hydrocarbon degrading bacterial strain, PW21 isolated from oil contaminated produced water sample.</title>
        <authorList>
            <person name="Nagkirti P."/>
            <person name="Shaikh A."/>
            <person name="Gowdaman V."/>
            <person name="Engineer A.E."/>
            <person name="Dagar S."/>
            <person name="Dhakephalkar P.K."/>
        </authorList>
    </citation>
    <scope>NUCLEOTIDE SEQUENCE [LARGE SCALE GENOMIC DNA]</scope>
    <source>
        <strain evidence="9 10">PW21</strain>
    </source>
</reference>
<protein>
    <recommendedName>
        <fullName evidence="7">Endolytic murein transglycosylase</fullName>
        <ecNumber evidence="7">4.2.2.29</ecNumber>
    </recommendedName>
    <alternativeName>
        <fullName evidence="7">Peptidoglycan lytic transglycosylase</fullName>
    </alternativeName>
    <alternativeName>
        <fullName evidence="7">Peptidoglycan polymerization terminase</fullName>
    </alternativeName>
</protein>
<comment type="caution">
    <text evidence="9">The sequence shown here is derived from an EMBL/GenBank/DDBJ whole genome shotgun (WGS) entry which is preliminary data.</text>
</comment>
<dbReference type="Gene3D" id="3.30.160.60">
    <property type="entry name" value="Classic Zinc Finger"/>
    <property type="match status" value="1"/>
</dbReference>
<dbReference type="HAMAP" id="MF_02065">
    <property type="entry name" value="MltG"/>
    <property type="match status" value="1"/>
</dbReference>
<feature type="site" description="Important for catalytic activity" evidence="7">
    <location>
        <position position="257"/>
    </location>
</feature>
<dbReference type="GO" id="GO:0009252">
    <property type="term" value="P:peptidoglycan biosynthetic process"/>
    <property type="evidence" value="ECO:0007669"/>
    <property type="project" value="UniProtKB-UniRule"/>
</dbReference>
<organism evidence="9 10">
    <name type="scientific">Xylanimonas oleitrophica</name>
    <dbReference type="NCBI Taxonomy" id="2607479"/>
    <lineage>
        <taxon>Bacteria</taxon>
        <taxon>Bacillati</taxon>
        <taxon>Actinomycetota</taxon>
        <taxon>Actinomycetes</taxon>
        <taxon>Micrococcales</taxon>
        <taxon>Promicromonosporaceae</taxon>
        <taxon>Xylanimonas</taxon>
    </lineage>
</organism>
<dbReference type="GO" id="GO:0071555">
    <property type="term" value="P:cell wall organization"/>
    <property type="evidence" value="ECO:0007669"/>
    <property type="project" value="UniProtKB-KW"/>
</dbReference>
<dbReference type="Gene3D" id="3.30.1490.480">
    <property type="entry name" value="Endolytic murein transglycosylase"/>
    <property type="match status" value="1"/>
</dbReference>
<feature type="compositionally biased region" description="Basic residues" evidence="8">
    <location>
        <begin position="21"/>
        <end position="30"/>
    </location>
</feature>
<dbReference type="PANTHER" id="PTHR30518:SF2">
    <property type="entry name" value="ENDOLYTIC MUREIN TRANSGLYCOSYLASE"/>
    <property type="match status" value="1"/>
</dbReference>
<sequence>MTDLFEHPAVQPQPVPGGRRSAARARAAAKRRRRRRRRAVIVVVACLALVSAVAWASWDRVSGLVSNPFSNQAQDYPGPGGDPVEVVIPAGATGTRMGHVLVESDVVASVGAFTSAFSQNPQASQIQPGTYQLLTQMRASDAVAALVKNERIETRVTIPEGFTAEQVLERVASVTTITRDELDAAIADPASIGLPAEAQGNVEGWLFPATYTVQPGDDATSLLSAMVARTVAELDGLGVAPDQREIVLNKASLVEREAKYAPDRPKMARAIENRLERGQRLEIDAAVAYGLGKSGTALTRADTQDPDNPYNTYRHGGLPPTPIANPGAASVEAVVNPAEGDWLFWVAVNLDTGETKFATTYEEHLQYVAELRRWQAENGG</sequence>
<dbReference type="Proteomes" id="UP000248783">
    <property type="component" value="Unassembled WGS sequence"/>
</dbReference>
<dbReference type="RefSeq" id="WP_111251171.1">
    <property type="nucleotide sequence ID" value="NZ_QKWH01000007.1"/>
</dbReference>
<dbReference type="GO" id="GO:0005886">
    <property type="term" value="C:plasma membrane"/>
    <property type="evidence" value="ECO:0007669"/>
    <property type="project" value="UniProtKB-SubCell"/>
</dbReference>
<keyword evidence="1 7" id="KW-1003">Cell membrane</keyword>
<evidence type="ECO:0000313" key="9">
    <source>
        <dbReference type="EMBL" id="PZR52750.1"/>
    </source>
</evidence>
<dbReference type="GO" id="GO:0008932">
    <property type="term" value="F:lytic endotransglycosylase activity"/>
    <property type="evidence" value="ECO:0007669"/>
    <property type="project" value="UniProtKB-UniRule"/>
</dbReference>
<dbReference type="NCBIfam" id="TIGR00247">
    <property type="entry name" value="endolytic transglycosylase MltG"/>
    <property type="match status" value="1"/>
</dbReference>
<evidence type="ECO:0000256" key="7">
    <source>
        <dbReference type="HAMAP-Rule" id="MF_02065"/>
    </source>
</evidence>
<comment type="catalytic activity">
    <reaction evidence="7">
        <text>a peptidoglycan chain = a peptidoglycan chain with N-acetyl-1,6-anhydromuramyl-[peptide] at the reducing end + a peptidoglycan chain with N-acetylglucosamine at the non-reducing end.</text>
        <dbReference type="EC" id="4.2.2.29"/>
    </reaction>
</comment>
<feature type="region of interest" description="Disordered" evidence="8">
    <location>
        <begin position="1"/>
        <end position="30"/>
    </location>
</feature>
<keyword evidence="10" id="KW-1185">Reference proteome</keyword>
<evidence type="ECO:0000256" key="3">
    <source>
        <dbReference type="ARBA" id="ARBA00022989"/>
    </source>
</evidence>